<sequence>MKIQKFGTINFTDSLNLPIFSGFTFSVESESEQSMTQDKKLKTLIMVTAIRDHLSKVVKFIEEDISKASLRDSGDFSTPVGKSTKSPEEIVSESLSRIMAK</sequence>
<dbReference type="KEGG" id="vg:16275490"/>
<dbReference type="OrthoDB" id="27065at10239"/>
<organism evidence="2 3">
    <name type="scientific">Salmonella phage FSL SP-058</name>
    <dbReference type="NCBI Taxonomy" id="1173761"/>
    <lineage>
        <taxon>Viruses</taxon>
        <taxon>Duplodnaviria</taxon>
        <taxon>Heunggongvirae</taxon>
        <taxon>Uroviricota</taxon>
        <taxon>Caudoviricetes</taxon>
        <taxon>Schitoviridae</taxon>
        <taxon>Humphriesvirinae</taxon>
        <taxon>Ithacavirus</taxon>
        <taxon>Ithacavirus SP058</taxon>
    </lineage>
</organism>
<gene>
    <name evidence="2" type="ORF">SP058_00210</name>
</gene>
<dbReference type="EMBL" id="KC139517">
    <property type="protein sequence ID" value="AGF88157.1"/>
    <property type="molecule type" value="Genomic_DNA"/>
</dbReference>
<dbReference type="RefSeq" id="YP_008239446.1">
    <property type="nucleotide sequence ID" value="NC_021772.1"/>
</dbReference>
<dbReference type="Proteomes" id="UP000014990">
    <property type="component" value="Segment"/>
</dbReference>
<evidence type="ECO:0000256" key="1">
    <source>
        <dbReference type="SAM" id="MobiDB-lite"/>
    </source>
</evidence>
<keyword evidence="3" id="KW-1185">Reference proteome</keyword>
<feature type="region of interest" description="Disordered" evidence="1">
    <location>
        <begin position="71"/>
        <end position="101"/>
    </location>
</feature>
<accession>S4TTM1</accession>
<evidence type="ECO:0000313" key="2">
    <source>
        <dbReference type="EMBL" id="AGF88157.1"/>
    </source>
</evidence>
<reference evidence="2 3" key="1">
    <citation type="journal article" date="2013" name="BMC Genomics">
        <title>Genomic characterization provides new insight into Salmonella phage diversity.</title>
        <authorList>
            <person name="Moreno Switt A.I."/>
            <person name="Orsi R.H."/>
            <person name="den Bakker H.C."/>
            <person name="Vongkamjan K."/>
            <person name="Altier C."/>
            <person name="Wiedmann M."/>
        </authorList>
    </citation>
    <scope>NUCLEOTIDE SEQUENCE [LARGE SCALE GENOMIC DNA]</scope>
</reference>
<evidence type="ECO:0000313" key="3">
    <source>
        <dbReference type="Proteomes" id="UP000014990"/>
    </source>
</evidence>
<proteinExistence type="predicted"/>
<protein>
    <submittedName>
        <fullName evidence="2">Uncharacterized protein</fullName>
    </submittedName>
</protein>
<name>S4TTM1_9CAUD</name>
<dbReference type="GeneID" id="16275490"/>